<evidence type="ECO:0000256" key="6">
    <source>
        <dbReference type="SAM" id="Coils"/>
    </source>
</evidence>
<dbReference type="EMBL" id="JADJMH010000002">
    <property type="protein sequence ID" value="MBK7674255.1"/>
    <property type="molecule type" value="Genomic_DNA"/>
</dbReference>
<proteinExistence type="predicted"/>
<evidence type="ECO:0000259" key="9">
    <source>
        <dbReference type="PROSITE" id="PS50011"/>
    </source>
</evidence>
<dbReference type="InterPro" id="IPR000719">
    <property type="entry name" value="Prot_kinase_dom"/>
</dbReference>
<dbReference type="InterPro" id="IPR017441">
    <property type="entry name" value="Protein_kinase_ATP_BS"/>
</dbReference>
<comment type="caution">
    <text evidence="10">The sequence shown here is derived from an EMBL/GenBank/DDBJ whole genome shotgun (WGS) entry which is preliminary data.</text>
</comment>
<dbReference type="PROSITE" id="PS00107">
    <property type="entry name" value="PROTEIN_KINASE_ATP"/>
    <property type="match status" value="1"/>
</dbReference>
<keyword evidence="8" id="KW-1133">Transmembrane helix</keyword>
<evidence type="ECO:0000313" key="10">
    <source>
        <dbReference type="EMBL" id="MBK7674255.1"/>
    </source>
</evidence>
<accession>A0A935UGB8</accession>
<dbReference type="Gene3D" id="1.10.510.10">
    <property type="entry name" value="Transferase(Phosphotransferase) domain 1"/>
    <property type="match status" value="1"/>
</dbReference>
<keyword evidence="2 5" id="KW-0547">Nucleotide-binding</keyword>
<protein>
    <submittedName>
        <fullName evidence="10">Protein kinase</fullName>
    </submittedName>
</protein>
<feature type="coiled-coil region" evidence="6">
    <location>
        <begin position="424"/>
        <end position="507"/>
    </location>
</feature>
<feature type="region of interest" description="Disordered" evidence="7">
    <location>
        <begin position="325"/>
        <end position="360"/>
    </location>
</feature>
<keyword evidence="1" id="KW-0808">Transferase</keyword>
<feature type="binding site" evidence="5">
    <location>
        <position position="80"/>
    </location>
    <ligand>
        <name>ATP</name>
        <dbReference type="ChEBI" id="CHEBI:30616"/>
    </ligand>
</feature>
<dbReference type="AlphaFoldDB" id="A0A935UGB8"/>
<dbReference type="InterPro" id="IPR011009">
    <property type="entry name" value="Kinase-like_dom_sf"/>
</dbReference>
<dbReference type="PANTHER" id="PTHR43289:SF34">
    <property type="entry name" value="SERINE_THREONINE-PROTEIN KINASE YBDM-RELATED"/>
    <property type="match status" value="1"/>
</dbReference>
<evidence type="ECO:0000256" key="3">
    <source>
        <dbReference type="ARBA" id="ARBA00022777"/>
    </source>
</evidence>
<evidence type="ECO:0000256" key="2">
    <source>
        <dbReference type="ARBA" id="ARBA00022741"/>
    </source>
</evidence>
<feature type="region of interest" description="Disordered" evidence="7">
    <location>
        <begin position="398"/>
        <end position="423"/>
    </location>
</feature>
<keyword evidence="8" id="KW-0472">Membrane</keyword>
<evidence type="ECO:0000256" key="7">
    <source>
        <dbReference type="SAM" id="MobiDB-lite"/>
    </source>
</evidence>
<keyword evidence="4 5" id="KW-0067">ATP-binding</keyword>
<keyword evidence="6" id="KW-0175">Coiled coil</keyword>
<evidence type="ECO:0000256" key="1">
    <source>
        <dbReference type="ARBA" id="ARBA00022679"/>
    </source>
</evidence>
<evidence type="ECO:0000256" key="8">
    <source>
        <dbReference type="SAM" id="Phobius"/>
    </source>
</evidence>
<sequence length="594" mass="64777">MNDMSERCPACCEPKSEVTPCACGYDPAAEISQFVLSPGTRLVSKEGAPEYQIGRVLGIGGFSVTYLAWDLTSSRKVAIKEFMPRENVYREASGAGVRPYDKGDQPVFEQGLERFLREARALSEFNHSNVVSVTDFFKANGTAYLVMPYYEGKTLGKYLEQRHHMPPDVAVRVMLSVLDGLKHIHSRTLDGKRWMHRDVTPYNIFLREAMTPLLIDFGSARVERTDRSNTASVVLTPGYAPFEQYVVAEDGQGPWVDVYGCAATLYHALTGEPPADAPERHYAVKDGKDDPLVPLEKMVPGIDLTVARAVVSGLAIDHRSRPQSAEEFQQILMGKRPPPKPADRLSTIEHAEPGPGAQPGLRRPQLWIAGVLLLVAAAAGLGIYVVQQQAEIARLGSGASTPSVQTTTPPPVPAPAPAPVAAPSGDIEKQMEQTQQENRTLQQKIASLEADKARVTDERDQAGKDLTRARNELLKKTQEVKKLDTTLSEARGEVAQKNTENSQLRAQISKAPSQFMIYKRILYDLNSCQAKAGQTLRANSFVPQKNEAGDYFGSKSGSTAAIVCGVFSVTIAGSARDAADAAELKSALLKPFQE</sequence>
<gene>
    <name evidence="10" type="ORF">IPJ27_05515</name>
</gene>
<evidence type="ECO:0000256" key="5">
    <source>
        <dbReference type="PROSITE-ProRule" id="PRU10141"/>
    </source>
</evidence>
<reference evidence="10 11" key="1">
    <citation type="submission" date="2020-10" db="EMBL/GenBank/DDBJ databases">
        <title>Connecting structure to function with the recovery of over 1000 high-quality activated sludge metagenome-assembled genomes encoding full-length rRNA genes using long-read sequencing.</title>
        <authorList>
            <person name="Singleton C.M."/>
            <person name="Petriglieri F."/>
            <person name="Kristensen J.M."/>
            <person name="Kirkegaard R.H."/>
            <person name="Michaelsen T.Y."/>
            <person name="Andersen M.H."/>
            <person name="Karst S.M."/>
            <person name="Dueholm M.S."/>
            <person name="Nielsen P.H."/>
            <person name="Albertsen M."/>
        </authorList>
    </citation>
    <scope>NUCLEOTIDE SEQUENCE [LARGE SCALE GENOMIC DNA]</scope>
    <source>
        <strain evidence="10">EsbW_18-Q3-R4-48_BATAC.285</strain>
    </source>
</reference>
<dbReference type="CDD" id="cd14014">
    <property type="entry name" value="STKc_PknB_like"/>
    <property type="match status" value="1"/>
</dbReference>
<dbReference type="PROSITE" id="PS50011">
    <property type="entry name" value="PROTEIN_KINASE_DOM"/>
    <property type="match status" value="1"/>
</dbReference>
<keyword evidence="8" id="KW-0812">Transmembrane</keyword>
<dbReference type="Gene3D" id="3.30.200.20">
    <property type="entry name" value="Phosphorylase Kinase, domain 1"/>
    <property type="match status" value="1"/>
</dbReference>
<feature type="transmembrane region" description="Helical" evidence="8">
    <location>
        <begin position="366"/>
        <end position="386"/>
    </location>
</feature>
<feature type="compositionally biased region" description="Basic and acidic residues" evidence="7">
    <location>
        <begin position="341"/>
        <end position="352"/>
    </location>
</feature>
<name>A0A935UGB8_9PROT</name>
<dbReference type="GO" id="GO:0005524">
    <property type="term" value="F:ATP binding"/>
    <property type="evidence" value="ECO:0007669"/>
    <property type="project" value="UniProtKB-UniRule"/>
</dbReference>
<evidence type="ECO:0000256" key="4">
    <source>
        <dbReference type="ARBA" id="ARBA00022840"/>
    </source>
</evidence>
<keyword evidence="3 10" id="KW-0418">Kinase</keyword>
<dbReference type="Pfam" id="PF00069">
    <property type="entry name" value="Pkinase"/>
    <property type="match status" value="1"/>
</dbReference>
<dbReference type="PANTHER" id="PTHR43289">
    <property type="entry name" value="MITOGEN-ACTIVATED PROTEIN KINASE KINASE KINASE 20-RELATED"/>
    <property type="match status" value="1"/>
</dbReference>
<evidence type="ECO:0000313" key="11">
    <source>
        <dbReference type="Proteomes" id="UP000697998"/>
    </source>
</evidence>
<dbReference type="SUPFAM" id="SSF56112">
    <property type="entry name" value="Protein kinase-like (PK-like)"/>
    <property type="match status" value="1"/>
</dbReference>
<organism evidence="10 11">
    <name type="scientific">Candidatus Accumulibacter proximus</name>
    <dbReference type="NCBI Taxonomy" id="2954385"/>
    <lineage>
        <taxon>Bacteria</taxon>
        <taxon>Pseudomonadati</taxon>
        <taxon>Pseudomonadota</taxon>
        <taxon>Betaproteobacteria</taxon>
        <taxon>Candidatus Accumulibacter</taxon>
    </lineage>
</organism>
<dbReference type="GO" id="GO:0004674">
    <property type="term" value="F:protein serine/threonine kinase activity"/>
    <property type="evidence" value="ECO:0007669"/>
    <property type="project" value="TreeGrafter"/>
</dbReference>
<dbReference type="Proteomes" id="UP000697998">
    <property type="component" value="Unassembled WGS sequence"/>
</dbReference>
<feature type="compositionally biased region" description="Pro residues" evidence="7">
    <location>
        <begin position="408"/>
        <end position="420"/>
    </location>
</feature>
<feature type="domain" description="Protein kinase" evidence="9">
    <location>
        <begin position="51"/>
        <end position="333"/>
    </location>
</feature>